<evidence type="ECO:0000313" key="2">
    <source>
        <dbReference type="Proteomes" id="UP000346198"/>
    </source>
</evidence>
<dbReference type="AlphaFoldDB" id="A0A6C2UFT2"/>
<proteinExistence type="predicted"/>
<organism evidence="1 2">
    <name type="scientific">Pontiella sulfatireligans</name>
    <dbReference type="NCBI Taxonomy" id="2750658"/>
    <lineage>
        <taxon>Bacteria</taxon>
        <taxon>Pseudomonadati</taxon>
        <taxon>Kiritimatiellota</taxon>
        <taxon>Kiritimatiellia</taxon>
        <taxon>Kiritimatiellales</taxon>
        <taxon>Pontiellaceae</taxon>
        <taxon>Pontiella</taxon>
    </lineage>
</organism>
<sequence length="330" mass="38275">MNRFVKLPLSEQALYFRQASERMSLSAEAIEKDFWVVWVLGRLFSSELLAPKILFKGGTSLSKVFGLIDRFSEDIDLILDWEEVVSEDPMADRSKTKQDEFNKLVPVLCREYIVHTFLPEVIRLVGGVCVATIEEHAPDVINIRYPSSFSSEYLRPEVRLEIGPLAQWIPNARYEVSSYAAEAFPDLFECPRCSVNAIKAERTFWEKATILHHEAHRPENSPVPVRYSRHYYDLYLMAKSEVKQRALGDLHLLNDVVKFKQQFYPRGWAQYELAKPGSLRLLPPERILNAMRKDYDAMQEMIFGRRPSFDEMIVGLRELETVINALEPKK</sequence>
<reference evidence="1 2" key="1">
    <citation type="submission" date="2019-04" db="EMBL/GenBank/DDBJ databases">
        <authorList>
            <person name="Van Vliet M D."/>
        </authorList>
    </citation>
    <scope>NUCLEOTIDE SEQUENCE [LARGE SCALE GENOMIC DNA]</scope>
    <source>
        <strain evidence="1 2">F21</strain>
    </source>
</reference>
<dbReference type="InterPro" id="IPR014942">
    <property type="entry name" value="AbiEii"/>
</dbReference>
<evidence type="ECO:0000313" key="1">
    <source>
        <dbReference type="EMBL" id="VGO19030.1"/>
    </source>
</evidence>
<dbReference type="Proteomes" id="UP000346198">
    <property type="component" value="Unassembled WGS sequence"/>
</dbReference>
<gene>
    <name evidence="1" type="ORF">SCARR_01085</name>
</gene>
<dbReference type="RefSeq" id="WP_136060463.1">
    <property type="nucleotide sequence ID" value="NZ_CAAHFH010000001.1"/>
</dbReference>
<accession>A0A6C2UFT2</accession>
<evidence type="ECO:0008006" key="3">
    <source>
        <dbReference type="Google" id="ProtNLM"/>
    </source>
</evidence>
<keyword evidence="2" id="KW-1185">Reference proteome</keyword>
<dbReference type="Pfam" id="PF08843">
    <property type="entry name" value="AbiEii"/>
    <property type="match status" value="1"/>
</dbReference>
<protein>
    <recommendedName>
        <fullName evidence="3">Nucleotidyl transferase AbiEii/AbiGii toxin family protein</fullName>
    </recommendedName>
</protein>
<dbReference type="EMBL" id="CAAHFH010000001">
    <property type="protein sequence ID" value="VGO19030.1"/>
    <property type="molecule type" value="Genomic_DNA"/>
</dbReference>
<name>A0A6C2UFT2_9BACT</name>
<dbReference type="Gene3D" id="3.10.450.620">
    <property type="entry name" value="JHP933, nucleotidyltransferase-like core domain"/>
    <property type="match status" value="1"/>
</dbReference>